<evidence type="ECO:0000313" key="6">
    <source>
        <dbReference type="Proteomes" id="UP000636479"/>
    </source>
</evidence>
<dbReference type="Proteomes" id="UP000636479">
    <property type="component" value="Unassembled WGS sequence"/>
</dbReference>
<dbReference type="SMART" id="SM00066">
    <property type="entry name" value="GAL4"/>
    <property type="match status" value="1"/>
</dbReference>
<dbReference type="InterPro" id="IPR001138">
    <property type="entry name" value="Zn2Cys6_DnaBD"/>
</dbReference>
<dbReference type="EMBL" id="JACAZF010000008">
    <property type="protein sequence ID" value="KAF7296798.1"/>
    <property type="molecule type" value="Genomic_DNA"/>
</dbReference>
<gene>
    <name evidence="5" type="ORF">MIND_00910800</name>
</gene>
<feature type="region of interest" description="Disordered" evidence="3">
    <location>
        <begin position="717"/>
        <end position="738"/>
    </location>
</feature>
<accession>A0A8H6SD80</accession>
<dbReference type="SMART" id="SM00906">
    <property type="entry name" value="Fungal_trans"/>
    <property type="match status" value="1"/>
</dbReference>
<sequence length="846" mass="93390">MSSNDDRDGEAEGQRKKRRLGRACDLCRSRKIRCDGSQEENEACSTCIDMNVECTYLKKAAKRPPPRSTYIANLESRLQHSEAQLRALRSELSAGHIGSGSSSAASSPPTHINDTIMPGDTNGSLFMLRTTLQNLILPPPEPTAEDLEHIAMVKQFERLRVESNLSLPKDEVRFIGKSSGIALVHAAMDLKRKVGKDGDPRQADSHGVGGRDGAVMASRRMQFWTFRPWANTSVRTHNYTFPPIPLMNELVELYFANVNIYLPLLHRPTFEKNVRDGLFLSNDPFAGTVLLVCAVASRWHSDPRVGAPGGIGVGLDDRYGRGPVSYSELFSAADSPSTAAAYAALPRLHTPTPTESAQIAAASGGPGQGLACGWAWFDQVPPLANQMFGQTTLYDLQNASLAIQFLERAASPHICWNIVGTALRLAQDLGIHRRSARFEKHTVEREQFKRAFWVLVFQDRMLSSGMGRPCSMQYEDYDVDLPIECDDEYWEHPTHAFQQPAGVPSYVAFFNTMMGLNHILAVSLKILYSLAKFRDAFRGMGERWDENVVAELDSAMNNWRERVPAHLQWDPARTDPVFFDQSVAIQCAYTYVQILVHRPFIPMLRKSQSTTTLPALAICTSAARTCAHVVDVQMQRKGKVPVVFSFHAVFSSAIVLILNVWSGKRTAGGQVDIRSVDVHLANVRKCMAAIGLCEDRWQHAGMLGDLLVELTSVGQLRDHRQPSDREKGQSSEQTNGAPAGMADVDSSLFYQANAMPTAAAPIWDQYANGAPYNPLPDGGPPMAEFGHGDIEMLLDMSMIDRETAAIWANAPVGLELTDWGNYFGQQEIPAGGNQAGYEPGVGMPWR</sequence>
<keyword evidence="1" id="KW-0479">Metal-binding</keyword>
<evidence type="ECO:0000256" key="3">
    <source>
        <dbReference type="SAM" id="MobiDB-lite"/>
    </source>
</evidence>
<dbReference type="Pfam" id="PF00172">
    <property type="entry name" value="Zn_clus"/>
    <property type="match status" value="1"/>
</dbReference>
<dbReference type="PANTHER" id="PTHR46910">
    <property type="entry name" value="TRANSCRIPTION FACTOR PDR1"/>
    <property type="match status" value="1"/>
</dbReference>
<protein>
    <submittedName>
        <fullName evidence="5">Zn(2)-C6 fungal-type domain-containing protein</fullName>
    </submittedName>
</protein>
<feature type="region of interest" description="Disordered" evidence="3">
    <location>
        <begin position="93"/>
        <end position="118"/>
    </location>
</feature>
<dbReference type="AlphaFoldDB" id="A0A8H6SD80"/>
<name>A0A8H6SD80_9AGAR</name>
<proteinExistence type="predicted"/>
<reference evidence="5" key="1">
    <citation type="submission" date="2020-05" db="EMBL/GenBank/DDBJ databases">
        <title>Mycena genomes resolve the evolution of fungal bioluminescence.</title>
        <authorList>
            <person name="Tsai I.J."/>
        </authorList>
    </citation>
    <scope>NUCLEOTIDE SEQUENCE</scope>
    <source>
        <strain evidence="5">171206Taipei</strain>
    </source>
</reference>
<feature type="domain" description="Zn(2)-C6 fungal-type" evidence="4">
    <location>
        <begin position="23"/>
        <end position="56"/>
    </location>
</feature>
<dbReference type="InterPro" id="IPR050987">
    <property type="entry name" value="AtrR-like"/>
</dbReference>
<evidence type="ECO:0000256" key="1">
    <source>
        <dbReference type="ARBA" id="ARBA00022723"/>
    </source>
</evidence>
<dbReference type="GO" id="GO:0008270">
    <property type="term" value="F:zinc ion binding"/>
    <property type="evidence" value="ECO:0007669"/>
    <property type="project" value="InterPro"/>
</dbReference>
<dbReference type="CDD" id="cd12148">
    <property type="entry name" value="fungal_TF_MHR"/>
    <property type="match status" value="1"/>
</dbReference>
<dbReference type="GO" id="GO:0003677">
    <property type="term" value="F:DNA binding"/>
    <property type="evidence" value="ECO:0007669"/>
    <property type="project" value="InterPro"/>
</dbReference>
<evidence type="ECO:0000313" key="5">
    <source>
        <dbReference type="EMBL" id="KAF7296798.1"/>
    </source>
</evidence>
<organism evidence="5 6">
    <name type="scientific">Mycena indigotica</name>
    <dbReference type="NCBI Taxonomy" id="2126181"/>
    <lineage>
        <taxon>Eukaryota</taxon>
        <taxon>Fungi</taxon>
        <taxon>Dikarya</taxon>
        <taxon>Basidiomycota</taxon>
        <taxon>Agaricomycotina</taxon>
        <taxon>Agaricomycetes</taxon>
        <taxon>Agaricomycetidae</taxon>
        <taxon>Agaricales</taxon>
        <taxon>Marasmiineae</taxon>
        <taxon>Mycenaceae</taxon>
        <taxon>Mycena</taxon>
    </lineage>
</organism>
<dbReference type="Pfam" id="PF04082">
    <property type="entry name" value="Fungal_trans"/>
    <property type="match status" value="1"/>
</dbReference>
<dbReference type="Gene3D" id="4.10.240.10">
    <property type="entry name" value="Zn(2)-C6 fungal-type DNA-binding domain"/>
    <property type="match status" value="1"/>
</dbReference>
<dbReference type="GeneID" id="59348261"/>
<evidence type="ECO:0000256" key="2">
    <source>
        <dbReference type="ARBA" id="ARBA00023242"/>
    </source>
</evidence>
<dbReference type="RefSeq" id="XP_037217157.1">
    <property type="nucleotide sequence ID" value="XM_037365745.1"/>
</dbReference>
<keyword evidence="2" id="KW-0539">Nucleus</keyword>
<feature type="compositionally biased region" description="Low complexity" evidence="3">
    <location>
        <begin position="93"/>
        <end position="107"/>
    </location>
</feature>
<evidence type="ECO:0000259" key="4">
    <source>
        <dbReference type="PROSITE" id="PS50048"/>
    </source>
</evidence>
<dbReference type="GO" id="GO:0000981">
    <property type="term" value="F:DNA-binding transcription factor activity, RNA polymerase II-specific"/>
    <property type="evidence" value="ECO:0007669"/>
    <property type="project" value="InterPro"/>
</dbReference>
<dbReference type="OrthoDB" id="4456959at2759"/>
<dbReference type="InterPro" id="IPR036864">
    <property type="entry name" value="Zn2-C6_fun-type_DNA-bd_sf"/>
</dbReference>
<comment type="caution">
    <text evidence="5">The sequence shown here is derived from an EMBL/GenBank/DDBJ whole genome shotgun (WGS) entry which is preliminary data.</text>
</comment>
<dbReference type="GO" id="GO:0006351">
    <property type="term" value="P:DNA-templated transcription"/>
    <property type="evidence" value="ECO:0007669"/>
    <property type="project" value="InterPro"/>
</dbReference>
<dbReference type="SUPFAM" id="SSF57701">
    <property type="entry name" value="Zn2/Cys6 DNA-binding domain"/>
    <property type="match status" value="1"/>
</dbReference>
<dbReference type="InterPro" id="IPR007219">
    <property type="entry name" value="XnlR_reg_dom"/>
</dbReference>
<feature type="compositionally biased region" description="Basic and acidic residues" evidence="3">
    <location>
        <begin position="717"/>
        <end position="729"/>
    </location>
</feature>
<dbReference type="PROSITE" id="PS50048">
    <property type="entry name" value="ZN2_CY6_FUNGAL_2"/>
    <property type="match status" value="1"/>
</dbReference>
<keyword evidence="6" id="KW-1185">Reference proteome</keyword>
<dbReference type="PANTHER" id="PTHR46910:SF38">
    <property type="entry name" value="ZN(2)-C6 FUNGAL-TYPE DOMAIN-CONTAINING PROTEIN"/>
    <property type="match status" value="1"/>
</dbReference>
<dbReference type="CDD" id="cd00067">
    <property type="entry name" value="GAL4"/>
    <property type="match status" value="1"/>
</dbReference>
<dbReference type="PROSITE" id="PS00463">
    <property type="entry name" value="ZN2_CY6_FUNGAL_1"/>
    <property type="match status" value="1"/>
</dbReference>